<dbReference type="Proteomes" id="UP001186944">
    <property type="component" value="Unassembled WGS sequence"/>
</dbReference>
<feature type="transmembrane region" description="Helical" evidence="6">
    <location>
        <begin position="12"/>
        <end position="32"/>
    </location>
</feature>
<dbReference type="EMBL" id="VSWD01000007">
    <property type="protein sequence ID" value="KAK3099003.1"/>
    <property type="molecule type" value="Genomic_DNA"/>
</dbReference>
<dbReference type="Gene3D" id="1.20.1070.10">
    <property type="entry name" value="Rhodopsin 7-helix transmembrane proteins"/>
    <property type="match status" value="1"/>
</dbReference>
<evidence type="ECO:0000256" key="5">
    <source>
        <dbReference type="ARBA" id="ARBA00023136"/>
    </source>
</evidence>
<sequence>MHVVSSTNVKGYLILVWIMASILAFSPIISWLGKTPVVTYCDFFTVLQDQYLLVASCILFTLLAFMCFMYGHILYIASKKTRSEETLVLRPRLDSANHRLAPSSKWLKPTKVVLLVVGVNFVTLLPIGIYFMVVLGGHMDHLGYKETGTVVAYVAAPAYLNSLVNPIIYAFKIPYIRATFNRKFTCKTKTGHRVSFNSRRSRRCSSIVTSTL</sequence>
<accession>A0AA88YGQ8</accession>
<keyword evidence="4 6" id="KW-1133">Transmembrane helix</keyword>
<evidence type="ECO:0000256" key="3">
    <source>
        <dbReference type="ARBA" id="ARBA00022692"/>
    </source>
</evidence>
<feature type="transmembrane region" description="Helical" evidence="6">
    <location>
        <begin position="112"/>
        <end position="138"/>
    </location>
</feature>
<dbReference type="PRINTS" id="PR00237">
    <property type="entry name" value="GPCRRHODOPSN"/>
</dbReference>
<dbReference type="InterPro" id="IPR000276">
    <property type="entry name" value="GPCR_Rhodpsn"/>
</dbReference>
<dbReference type="PROSITE" id="PS50262">
    <property type="entry name" value="G_PROTEIN_RECEP_F1_2"/>
    <property type="match status" value="1"/>
</dbReference>
<feature type="transmembrane region" description="Helical" evidence="6">
    <location>
        <begin position="150"/>
        <end position="171"/>
    </location>
</feature>
<dbReference type="AlphaFoldDB" id="A0AA88YGQ8"/>
<organism evidence="8 9">
    <name type="scientific">Pinctada imbricata</name>
    <name type="common">Atlantic pearl-oyster</name>
    <name type="synonym">Pinctada martensii</name>
    <dbReference type="NCBI Taxonomy" id="66713"/>
    <lineage>
        <taxon>Eukaryota</taxon>
        <taxon>Metazoa</taxon>
        <taxon>Spiralia</taxon>
        <taxon>Lophotrochozoa</taxon>
        <taxon>Mollusca</taxon>
        <taxon>Bivalvia</taxon>
        <taxon>Autobranchia</taxon>
        <taxon>Pteriomorphia</taxon>
        <taxon>Pterioida</taxon>
        <taxon>Pterioidea</taxon>
        <taxon>Pteriidae</taxon>
        <taxon>Pinctada</taxon>
    </lineage>
</organism>
<keyword evidence="2" id="KW-1003">Cell membrane</keyword>
<dbReference type="CDD" id="cd00637">
    <property type="entry name" value="7tm_classA_rhodopsin-like"/>
    <property type="match status" value="1"/>
</dbReference>
<comment type="caution">
    <text evidence="8">The sequence shown here is derived from an EMBL/GenBank/DDBJ whole genome shotgun (WGS) entry which is preliminary data.</text>
</comment>
<dbReference type="Pfam" id="PF00001">
    <property type="entry name" value="7tm_1"/>
    <property type="match status" value="1"/>
</dbReference>
<evidence type="ECO:0000256" key="1">
    <source>
        <dbReference type="ARBA" id="ARBA00004651"/>
    </source>
</evidence>
<name>A0AA88YGQ8_PINIB</name>
<evidence type="ECO:0000259" key="7">
    <source>
        <dbReference type="PROSITE" id="PS50262"/>
    </source>
</evidence>
<evidence type="ECO:0000256" key="6">
    <source>
        <dbReference type="SAM" id="Phobius"/>
    </source>
</evidence>
<keyword evidence="3 6" id="KW-0812">Transmembrane</keyword>
<dbReference type="InterPro" id="IPR017452">
    <property type="entry name" value="GPCR_Rhodpsn_7TM"/>
</dbReference>
<dbReference type="PANTHER" id="PTHR22750">
    <property type="entry name" value="G-PROTEIN COUPLED RECEPTOR"/>
    <property type="match status" value="1"/>
</dbReference>
<feature type="domain" description="G-protein coupled receptors family 1 profile" evidence="7">
    <location>
        <begin position="1"/>
        <end position="169"/>
    </location>
</feature>
<keyword evidence="5 6" id="KW-0472">Membrane</keyword>
<keyword evidence="9" id="KW-1185">Reference proteome</keyword>
<evidence type="ECO:0000313" key="9">
    <source>
        <dbReference type="Proteomes" id="UP001186944"/>
    </source>
</evidence>
<dbReference type="SUPFAM" id="SSF81321">
    <property type="entry name" value="Family A G protein-coupled receptor-like"/>
    <property type="match status" value="1"/>
</dbReference>
<evidence type="ECO:0000256" key="4">
    <source>
        <dbReference type="ARBA" id="ARBA00022989"/>
    </source>
</evidence>
<dbReference type="GO" id="GO:0004930">
    <property type="term" value="F:G protein-coupled receptor activity"/>
    <property type="evidence" value="ECO:0007669"/>
    <property type="project" value="InterPro"/>
</dbReference>
<proteinExistence type="predicted"/>
<protein>
    <recommendedName>
        <fullName evidence="7">G-protein coupled receptors family 1 profile domain-containing protein</fullName>
    </recommendedName>
</protein>
<feature type="transmembrane region" description="Helical" evidence="6">
    <location>
        <begin position="52"/>
        <end position="77"/>
    </location>
</feature>
<reference evidence="8" key="1">
    <citation type="submission" date="2019-08" db="EMBL/GenBank/DDBJ databases">
        <title>The improved chromosome-level genome for the pearl oyster Pinctada fucata martensii using PacBio sequencing and Hi-C.</title>
        <authorList>
            <person name="Zheng Z."/>
        </authorList>
    </citation>
    <scope>NUCLEOTIDE SEQUENCE</scope>
    <source>
        <strain evidence="8">ZZ-2019</strain>
        <tissue evidence="8">Adductor muscle</tissue>
    </source>
</reference>
<gene>
    <name evidence="8" type="ORF">FSP39_025182</name>
</gene>
<evidence type="ECO:0000313" key="8">
    <source>
        <dbReference type="EMBL" id="KAK3099003.1"/>
    </source>
</evidence>
<dbReference type="GO" id="GO:0005886">
    <property type="term" value="C:plasma membrane"/>
    <property type="evidence" value="ECO:0007669"/>
    <property type="project" value="UniProtKB-SubCell"/>
</dbReference>
<evidence type="ECO:0000256" key="2">
    <source>
        <dbReference type="ARBA" id="ARBA00022475"/>
    </source>
</evidence>
<comment type="subcellular location">
    <subcellularLocation>
        <location evidence="1">Cell membrane</location>
        <topology evidence="1">Multi-pass membrane protein</topology>
    </subcellularLocation>
</comment>